<evidence type="ECO:0000256" key="5">
    <source>
        <dbReference type="ARBA" id="ARBA00022553"/>
    </source>
</evidence>
<evidence type="ECO:0000313" key="18">
    <source>
        <dbReference type="Proteomes" id="UP000630887"/>
    </source>
</evidence>
<dbReference type="Pfam" id="PF00512">
    <property type="entry name" value="HisKA"/>
    <property type="match status" value="1"/>
</dbReference>
<evidence type="ECO:0000256" key="2">
    <source>
        <dbReference type="ARBA" id="ARBA00004141"/>
    </source>
</evidence>
<dbReference type="PANTHER" id="PTHR45569:SF1">
    <property type="entry name" value="SENSOR PROTEIN KDPD"/>
    <property type="match status" value="1"/>
</dbReference>
<evidence type="ECO:0000256" key="3">
    <source>
        <dbReference type="ARBA" id="ARBA00004236"/>
    </source>
</evidence>
<dbReference type="SMART" id="SM00387">
    <property type="entry name" value="HATPase_c"/>
    <property type="match status" value="1"/>
</dbReference>
<organism evidence="17 18">
    <name type="scientific">Catellatospora coxensis</name>
    <dbReference type="NCBI Taxonomy" id="310354"/>
    <lineage>
        <taxon>Bacteria</taxon>
        <taxon>Bacillati</taxon>
        <taxon>Actinomycetota</taxon>
        <taxon>Actinomycetes</taxon>
        <taxon>Micromonosporales</taxon>
        <taxon>Micromonosporaceae</taxon>
        <taxon>Catellatospora</taxon>
    </lineage>
</organism>
<dbReference type="Gene3D" id="1.10.287.130">
    <property type="match status" value="1"/>
</dbReference>
<dbReference type="InterPro" id="IPR003852">
    <property type="entry name" value="Sig_transdc_His_kinase_KdpD_N"/>
</dbReference>
<dbReference type="InterPro" id="IPR036890">
    <property type="entry name" value="HATPase_C_sf"/>
</dbReference>
<evidence type="ECO:0000256" key="10">
    <source>
        <dbReference type="ARBA" id="ARBA00022840"/>
    </source>
</evidence>
<evidence type="ECO:0000256" key="11">
    <source>
        <dbReference type="ARBA" id="ARBA00022989"/>
    </source>
</evidence>
<dbReference type="InterPro" id="IPR052023">
    <property type="entry name" value="Histidine_kinase_KdpD"/>
</dbReference>
<evidence type="ECO:0000256" key="14">
    <source>
        <dbReference type="SAM" id="MobiDB-lite"/>
    </source>
</evidence>
<keyword evidence="18" id="KW-1185">Reference proteome</keyword>
<feature type="compositionally biased region" description="Basic and acidic residues" evidence="14">
    <location>
        <begin position="859"/>
        <end position="891"/>
    </location>
</feature>
<dbReference type="InterPro" id="IPR014729">
    <property type="entry name" value="Rossmann-like_a/b/a_fold"/>
</dbReference>
<evidence type="ECO:0000256" key="4">
    <source>
        <dbReference type="ARBA" id="ARBA00012438"/>
    </source>
</evidence>
<comment type="caution">
    <text evidence="17">The sequence shown here is derived from an EMBL/GenBank/DDBJ whole genome shotgun (WGS) entry which is preliminary data.</text>
</comment>
<accession>A0A8J3P6X5</accession>
<dbReference type="Pfam" id="PF00582">
    <property type="entry name" value="Usp"/>
    <property type="match status" value="1"/>
</dbReference>
<dbReference type="Pfam" id="PF02518">
    <property type="entry name" value="HATPase_c"/>
    <property type="match status" value="1"/>
</dbReference>
<dbReference type="CDD" id="cd00082">
    <property type="entry name" value="HisKA"/>
    <property type="match status" value="1"/>
</dbReference>
<feature type="transmembrane region" description="Helical" evidence="15">
    <location>
        <begin position="379"/>
        <end position="397"/>
    </location>
</feature>
<dbReference type="GO" id="GO:0005737">
    <property type="term" value="C:cytoplasm"/>
    <property type="evidence" value="ECO:0007669"/>
    <property type="project" value="UniProtKB-ARBA"/>
</dbReference>
<keyword evidence="11 15" id="KW-1133">Transmembrane helix</keyword>
<name>A0A8J3P6X5_9ACTN</name>
<reference evidence="17 18" key="1">
    <citation type="submission" date="2021-01" db="EMBL/GenBank/DDBJ databases">
        <title>Whole genome shotgun sequence of Catellatospora coxensis NBRC 107359.</title>
        <authorList>
            <person name="Komaki H."/>
            <person name="Tamura T."/>
        </authorList>
    </citation>
    <scope>NUCLEOTIDE SEQUENCE [LARGE SCALE GENOMIC DNA]</scope>
    <source>
        <strain evidence="17 18">NBRC 107359</strain>
    </source>
</reference>
<evidence type="ECO:0000256" key="6">
    <source>
        <dbReference type="ARBA" id="ARBA00022679"/>
    </source>
</evidence>
<evidence type="ECO:0000256" key="7">
    <source>
        <dbReference type="ARBA" id="ARBA00022692"/>
    </source>
</evidence>
<feature type="domain" description="Histidine kinase" evidence="16">
    <location>
        <begin position="630"/>
        <end position="843"/>
    </location>
</feature>
<dbReference type="PROSITE" id="PS50109">
    <property type="entry name" value="HIS_KIN"/>
    <property type="match status" value="1"/>
</dbReference>
<dbReference type="InterPro" id="IPR006016">
    <property type="entry name" value="UspA"/>
</dbReference>
<dbReference type="Proteomes" id="UP000630887">
    <property type="component" value="Unassembled WGS sequence"/>
</dbReference>
<feature type="region of interest" description="Disordered" evidence="14">
    <location>
        <begin position="858"/>
        <end position="891"/>
    </location>
</feature>
<keyword evidence="6" id="KW-0808">Transferase</keyword>
<protein>
    <recommendedName>
        <fullName evidence="4">histidine kinase</fullName>
        <ecNumber evidence="4">2.7.13.3</ecNumber>
    </recommendedName>
</protein>
<keyword evidence="10" id="KW-0067">ATP-binding</keyword>
<dbReference type="SMART" id="SM00388">
    <property type="entry name" value="HisKA"/>
    <property type="match status" value="1"/>
</dbReference>
<dbReference type="Pfam" id="PF13493">
    <property type="entry name" value="DUF4118"/>
    <property type="match status" value="1"/>
</dbReference>
<dbReference type="GO" id="GO:0000155">
    <property type="term" value="F:phosphorelay sensor kinase activity"/>
    <property type="evidence" value="ECO:0007669"/>
    <property type="project" value="InterPro"/>
</dbReference>
<dbReference type="GO" id="GO:0005524">
    <property type="term" value="F:ATP binding"/>
    <property type="evidence" value="ECO:0007669"/>
    <property type="project" value="UniProtKB-KW"/>
</dbReference>
<dbReference type="InterPro" id="IPR027417">
    <property type="entry name" value="P-loop_NTPase"/>
</dbReference>
<proteinExistence type="predicted"/>
<dbReference type="CDD" id="cd00075">
    <property type="entry name" value="HATPase"/>
    <property type="match status" value="1"/>
</dbReference>
<dbReference type="Gene3D" id="1.20.120.620">
    <property type="entry name" value="Backbone structure of the membrane domain of e. Coli histidine kinase receptor kdpd"/>
    <property type="match status" value="1"/>
</dbReference>
<evidence type="ECO:0000256" key="8">
    <source>
        <dbReference type="ARBA" id="ARBA00022741"/>
    </source>
</evidence>
<dbReference type="InterPro" id="IPR004358">
    <property type="entry name" value="Sig_transdc_His_kin-like_C"/>
</dbReference>
<dbReference type="InterPro" id="IPR003594">
    <property type="entry name" value="HATPase_dom"/>
</dbReference>
<comment type="subcellular location">
    <subcellularLocation>
        <location evidence="3">Cell membrane</location>
    </subcellularLocation>
    <subcellularLocation>
        <location evidence="2">Membrane</location>
        <topology evidence="2">Multi-pass membrane protein</topology>
    </subcellularLocation>
</comment>
<dbReference type="InterPro" id="IPR003661">
    <property type="entry name" value="HisK_dim/P_dom"/>
</dbReference>
<dbReference type="InterPro" id="IPR036097">
    <property type="entry name" value="HisK_dim/P_sf"/>
</dbReference>
<dbReference type="AlphaFoldDB" id="A0A8J3P6X5"/>
<keyword evidence="12" id="KW-0902">Two-component regulatory system</keyword>
<evidence type="ECO:0000256" key="9">
    <source>
        <dbReference type="ARBA" id="ARBA00022777"/>
    </source>
</evidence>
<dbReference type="InterPro" id="IPR038318">
    <property type="entry name" value="KdpD_sf"/>
</dbReference>
<sequence>MARGQLRIYLGAAPGVGKTYAVLEEAQRRRGRGTDIVIGFVETHGRQHTAEMLDGLEVVPRRAMDYRGAAFTEMDVDAVLARAPQVAVVDELAHTNVPGSRNAKRWQDIQELLDAGITVLSTVNIQHLESLNDVVEQITGIVQRETVPDQVVRQADQVELIDMTPEALRRRMAHGNVYQPDKIDAALGNYFRVGNLTALRELALLWLADKVDEQLDRYRADHGIAKQWETRERVVVAVTGGPEGETLIRRAARIAGRSKGADLLALHVARSDGLAGADPALLAKQRVLVESLGGTYHHVAGADVPRALLDFARGVNATQLVLGASRRGRLAQLLSPGVGVTTTALSGAIDVHLVPHERIGRGRRPALGGISALSPARRLTGFALAVLGLPLLTLLLHTLGEGLSLASDILLFLAMVVVVALVGGLWPALLAAVAGSLLLNYFFTPPLRTFTVANRENVLALAVFILVGAAVSAVVDLAARRTREAARASADAGTLATVAGSVLRGASPLQALLENLRETFQLDAVTVLERRDDVPPAPDCQGDPTAWRVAATVGGQPCVTPGEGDTAVAVDDQVTVVLRGPVPPAADRRIIEAFAAQAAIALRQERLAAEAARAKPLAEADRMRTALLAAVSHDLRTPLASAVAAVEGLRSDDVAFSDEDRRELLATAAESLDRLSRLVANLLDMSRLQAGALGVAAVDVWLDEAVPTALDELGAPGREVRVRIPDDLSAVRADPGLLQRVLVNVVSNALRFSPPDRPPLVTASEHGELVELRVVDHGPGIPEEQRDRVFLPFQRLGDRSNDTGVGLGLALSRGLVEAMGGTLLPETTPGGGLTMVLNLPAVPTSAGLTATEAAAADRAFAEGLHRPAEGPHRPADGERAGDVAESTRRDQ</sequence>
<evidence type="ECO:0000313" key="17">
    <source>
        <dbReference type="EMBL" id="GIG05959.1"/>
    </source>
</evidence>
<dbReference type="GO" id="GO:0005886">
    <property type="term" value="C:plasma membrane"/>
    <property type="evidence" value="ECO:0007669"/>
    <property type="project" value="UniProtKB-SubCell"/>
</dbReference>
<dbReference type="PRINTS" id="PR00344">
    <property type="entry name" value="BCTRLSENSOR"/>
</dbReference>
<dbReference type="InterPro" id="IPR025201">
    <property type="entry name" value="KdpD_TM"/>
</dbReference>
<dbReference type="EMBL" id="BONI01000018">
    <property type="protein sequence ID" value="GIG05959.1"/>
    <property type="molecule type" value="Genomic_DNA"/>
</dbReference>
<comment type="catalytic activity">
    <reaction evidence="1">
        <text>ATP + protein L-histidine = ADP + protein N-phospho-L-histidine.</text>
        <dbReference type="EC" id="2.7.13.3"/>
    </reaction>
</comment>
<dbReference type="RefSeq" id="WP_203692376.1">
    <property type="nucleotide sequence ID" value="NZ_BAAALC010000024.1"/>
</dbReference>
<dbReference type="FunFam" id="3.40.50.620:FF:000112">
    <property type="entry name" value="Sensor histidine kinase KdpD"/>
    <property type="match status" value="1"/>
</dbReference>
<evidence type="ECO:0000259" key="16">
    <source>
        <dbReference type="PROSITE" id="PS50109"/>
    </source>
</evidence>
<dbReference type="FunFam" id="3.40.50.300:FF:000483">
    <property type="entry name" value="Sensor histidine kinase KdpD"/>
    <property type="match status" value="1"/>
</dbReference>
<dbReference type="InterPro" id="IPR005467">
    <property type="entry name" value="His_kinase_dom"/>
</dbReference>
<feature type="transmembrane region" description="Helical" evidence="15">
    <location>
        <begin position="458"/>
        <end position="479"/>
    </location>
</feature>
<dbReference type="SUPFAM" id="SSF55874">
    <property type="entry name" value="ATPase domain of HSP90 chaperone/DNA topoisomerase II/histidine kinase"/>
    <property type="match status" value="1"/>
</dbReference>
<keyword evidence="7 15" id="KW-0812">Transmembrane</keyword>
<keyword evidence="5" id="KW-0597">Phosphoprotein</keyword>
<dbReference type="PANTHER" id="PTHR45569">
    <property type="entry name" value="SENSOR PROTEIN KDPD"/>
    <property type="match status" value="1"/>
</dbReference>
<evidence type="ECO:0000256" key="13">
    <source>
        <dbReference type="ARBA" id="ARBA00023136"/>
    </source>
</evidence>
<keyword evidence="8" id="KW-0547">Nucleotide-binding</keyword>
<evidence type="ECO:0000256" key="12">
    <source>
        <dbReference type="ARBA" id="ARBA00023012"/>
    </source>
</evidence>
<dbReference type="EC" id="2.7.13.3" evidence="4"/>
<dbReference type="Gene3D" id="3.40.50.300">
    <property type="entry name" value="P-loop containing nucleotide triphosphate hydrolases"/>
    <property type="match status" value="1"/>
</dbReference>
<dbReference type="SUPFAM" id="SSF52402">
    <property type="entry name" value="Adenine nucleotide alpha hydrolases-like"/>
    <property type="match status" value="1"/>
</dbReference>
<gene>
    <name evidence="17" type="ORF">Cco03nite_26590</name>
</gene>
<dbReference type="Gene3D" id="3.40.50.620">
    <property type="entry name" value="HUPs"/>
    <property type="match status" value="1"/>
</dbReference>
<evidence type="ECO:0000256" key="15">
    <source>
        <dbReference type="SAM" id="Phobius"/>
    </source>
</evidence>
<keyword evidence="13 15" id="KW-0472">Membrane</keyword>
<dbReference type="SUPFAM" id="SSF47384">
    <property type="entry name" value="Homodimeric domain of signal transducing histidine kinase"/>
    <property type="match status" value="1"/>
</dbReference>
<dbReference type="Pfam" id="PF02702">
    <property type="entry name" value="KdpD"/>
    <property type="match status" value="1"/>
</dbReference>
<evidence type="ECO:0000256" key="1">
    <source>
        <dbReference type="ARBA" id="ARBA00000085"/>
    </source>
</evidence>
<feature type="transmembrane region" description="Helical" evidence="15">
    <location>
        <begin position="409"/>
        <end position="438"/>
    </location>
</feature>
<dbReference type="Gene3D" id="3.30.565.10">
    <property type="entry name" value="Histidine kinase-like ATPase, C-terminal domain"/>
    <property type="match status" value="1"/>
</dbReference>
<keyword evidence="9 17" id="KW-0418">Kinase</keyword>